<dbReference type="RefSeq" id="WP_345031323.1">
    <property type="nucleotide sequence ID" value="NZ_BAABEY010000031.1"/>
</dbReference>
<name>A0ABP8M5X8_9BACT</name>
<gene>
    <name evidence="1" type="ORF">GCM10023091_33520</name>
</gene>
<dbReference type="EMBL" id="BAABEY010000031">
    <property type="protein sequence ID" value="GAA4444015.1"/>
    <property type="molecule type" value="Genomic_DNA"/>
</dbReference>
<dbReference type="Proteomes" id="UP001501508">
    <property type="component" value="Unassembled WGS sequence"/>
</dbReference>
<comment type="caution">
    <text evidence="1">The sequence shown here is derived from an EMBL/GenBank/DDBJ whole genome shotgun (WGS) entry which is preliminary data.</text>
</comment>
<sequence>MELWAMNDKGLRTGGYFIKKIFNSALPLMPEQAKRPTGMLRPILVKEQFSGSLFGQLLHLDAG</sequence>
<evidence type="ECO:0000313" key="2">
    <source>
        <dbReference type="Proteomes" id="UP001501508"/>
    </source>
</evidence>
<organism evidence="1 2">
    <name type="scientific">Ravibacter arvi</name>
    <dbReference type="NCBI Taxonomy" id="2051041"/>
    <lineage>
        <taxon>Bacteria</taxon>
        <taxon>Pseudomonadati</taxon>
        <taxon>Bacteroidota</taxon>
        <taxon>Cytophagia</taxon>
        <taxon>Cytophagales</taxon>
        <taxon>Spirosomataceae</taxon>
        <taxon>Ravibacter</taxon>
    </lineage>
</organism>
<keyword evidence="2" id="KW-1185">Reference proteome</keyword>
<proteinExistence type="predicted"/>
<reference evidence="2" key="1">
    <citation type="journal article" date="2019" name="Int. J. Syst. Evol. Microbiol.">
        <title>The Global Catalogue of Microorganisms (GCM) 10K type strain sequencing project: providing services to taxonomists for standard genome sequencing and annotation.</title>
        <authorList>
            <consortium name="The Broad Institute Genomics Platform"/>
            <consortium name="The Broad Institute Genome Sequencing Center for Infectious Disease"/>
            <person name="Wu L."/>
            <person name="Ma J."/>
        </authorList>
    </citation>
    <scope>NUCLEOTIDE SEQUENCE [LARGE SCALE GENOMIC DNA]</scope>
    <source>
        <strain evidence="2">JCM 31920</strain>
    </source>
</reference>
<protein>
    <submittedName>
        <fullName evidence="1">Uncharacterized protein</fullName>
    </submittedName>
</protein>
<accession>A0ABP8M5X8</accession>
<evidence type="ECO:0000313" key="1">
    <source>
        <dbReference type="EMBL" id="GAA4444015.1"/>
    </source>
</evidence>